<gene>
    <name evidence="1" type="ORF">Fmac_032486</name>
</gene>
<reference evidence="1 2" key="1">
    <citation type="submission" date="2024-08" db="EMBL/GenBank/DDBJ databases">
        <title>Insights into the chromosomal genome structure of Flemingia macrophylla.</title>
        <authorList>
            <person name="Ding Y."/>
            <person name="Zhao Y."/>
            <person name="Bi W."/>
            <person name="Wu M."/>
            <person name="Zhao G."/>
            <person name="Gong Y."/>
            <person name="Li W."/>
            <person name="Zhang P."/>
        </authorList>
    </citation>
    <scope>NUCLEOTIDE SEQUENCE [LARGE SCALE GENOMIC DNA]</scope>
    <source>
        <strain evidence="1">DYQJB</strain>
        <tissue evidence="1">Leaf</tissue>
    </source>
</reference>
<sequence>MFVVDAESAFHTSVAHFAESASSPVLLHSRTSLADTATWFSATSTTKTPHCGSCWDSRWRRRSRRWTTGTGGCTTLSGTWRSWRQR</sequence>
<proteinExistence type="predicted"/>
<name>A0ABD1L519_9FABA</name>
<dbReference type="AlphaFoldDB" id="A0ABD1L519"/>
<keyword evidence="2" id="KW-1185">Reference proteome</keyword>
<comment type="caution">
    <text evidence="1">The sequence shown here is derived from an EMBL/GenBank/DDBJ whole genome shotgun (WGS) entry which is preliminary data.</text>
</comment>
<evidence type="ECO:0000313" key="1">
    <source>
        <dbReference type="EMBL" id="KAL2318610.1"/>
    </source>
</evidence>
<dbReference type="Proteomes" id="UP001603857">
    <property type="component" value="Unassembled WGS sequence"/>
</dbReference>
<dbReference type="EMBL" id="JBGMDY010000011">
    <property type="protein sequence ID" value="KAL2318610.1"/>
    <property type="molecule type" value="Genomic_DNA"/>
</dbReference>
<organism evidence="1 2">
    <name type="scientific">Flemingia macrophylla</name>
    <dbReference type="NCBI Taxonomy" id="520843"/>
    <lineage>
        <taxon>Eukaryota</taxon>
        <taxon>Viridiplantae</taxon>
        <taxon>Streptophyta</taxon>
        <taxon>Embryophyta</taxon>
        <taxon>Tracheophyta</taxon>
        <taxon>Spermatophyta</taxon>
        <taxon>Magnoliopsida</taxon>
        <taxon>eudicotyledons</taxon>
        <taxon>Gunneridae</taxon>
        <taxon>Pentapetalae</taxon>
        <taxon>rosids</taxon>
        <taxon>fabids</taxon>
        <taxon>Fabales</taxon>
        <taxon>Fabaceae</taxon>
        <taxon>Papilionoideae</taxon>
        <taxon>50 kb inversion clade</taxon>
        <taxon>NPAAA clade</taxon>
        <taxon>indigoferoid/millettioid clade</taxon>
        <taxon>Phaseoleae</taxon>
        <taxon>Flemingia</taxon>
    </lineage>
</organism>
<accession>A0ABD1L519</accession>
<evidence type="ECO:0000313" key="2">
    <source>
        <dbReference type="Proteomes" id="UP001603857"/>
    </source>
</evidence>
<protein>
    <submittedName>
        <fullName evidence="1">Uncharacterized protein</fullName>
    </submittedName>
</protein>